<protein>
    <submittedName>
        <fullName evidence="1">Uncharacterized protein</fullName>
    </submittedName>
</protein>
<accession>A0A937F900</accession>
<organism evidence="1 2">
    <name type="scientific">Fulvivirga sediminis</name>
    <dbReference type="NCBI Taxonomy" id="2803949"/>
    <lineage>
        <taxon>Bacteria</taxon>
        <taxon>Pseudomonadati</taxon>
        <taxon>Bacteroidota</taxon>
        <taxon>Cytophagia</taxon>
        <taxon>Cytophagales</taxon>
        <taxon>Fulvivirgaceae</taxon>
        <taxon>Fulvivirga</taxon>
    </lineage>
</organism>
<dbReference type="AlphaFoldDB" id="A0A937F900"/>
<dbReference type="EMBL" id="JAESIY010000008">
    <property type="protein sequence ID" value="MBL3657421.1"/>
    <property type="molecule type" value="Genomic_DNA"/>
</dbReference>
<dbReference type="Gene3D" id="3.30.1460.10">
    <property type="match status" value="1"/>
</dbReference>
<gene>
    <name evidence="1" type="ORF">JL102_14840</name>
</gene>
<proteinExistence type="predicted"/>
<dbReference type="RefSeq" id="WP_202245217.1">
    <property type="nucleotide sequence ID" value="NZ_JAESIY010000008.1"/>
</dbReference>
<reference evidence="1" key="1">
    <citation type="submission" date="2021-01" db="EMBL/GenBank/DDBJ databases">
        <title>Fulvivirga kasyanovii gen. nov., sp nov., a novel member of the phylum Bacteroidetes isolated from seawater in a mussel farm.</title>
        <authorList>
            <person name="Zhao L.-H."/>
            <person name="Wang Z.-J."/>
        </authorList>
    </citation>
    <scope>NUCLEOTIDE SEQUENCE</scope>
    <source>
        <strain evidence="1">2943</strain>
    </source>
</reference>
<dbReference type="Proteomes" id="UP000659388">
    <property type="component" value="Unassembled WGS sequence"/>
</dbReference>
<keyword evidence="2" id="KW-1185">Reference proteome</keyword>
<evidence type="ECO:0000313" key="1">
    <source>
        <dbReference type="EMBL" id="MBL3657421.1"/>
    </source>
</evidence>
<name>A0A937F900_9BACT</name>
<sequence>MDLNAFMQTYAEEIGGEYSEYDSKTSIIIVPLADDRFQTVLGKLKYSPRFDQLSIEFISKVCLYEPKMNLKALLEENANLNHSRFVISDEYIHVEAASFVDSATEEILKEIIQEVANVADEYEYKLTGEDIH</sequence>
<comment type="caution">
    <text evidence="1">The sequence shown here is derived from an EMBL/GenBank/DDBJ whole genome shotgun (WGS) entry which is preliminary data.</text>
</comment>
<evidence type="ECO:0000313" key="2">
    <source>
        <dbReference type="Proteomes" id="UP000659388"/>
    </source>
</evidence>